<feature type="region of interest" description="Disordered" evidence="1">
    <location>
        <begin position="27"/>
        <end position="85"/>
    </location>
</feature>
<dbReference type="Proteomes" id="UP000238823">
    <property type="component" value="Unassembled WGS sequence"/>
</dbReference>
<evidence type="ECO:0000313" key="3">
    <source>
        <dbReference type="EMBL" id="PRQ01264.1"/>
    </source>
</evidence>
<feature type="signal peptide" evidence="2">
    <location>
        <begin position="1"/>
        <end position="16"/>
    </location>
</feature>
<keyword evidence="2" id="KW-0732">Signal</keyword>
<feature type="compositionally biased region" description="Low complexity" evidence="1">
    <location>
        <begin position="34"/>
        <end position="55"/>
    </location>
</feature>
<name>A0A2S9Y829_9BACT</name>
<comment type="caution">
    <text evidence="3">The sequence shown here is derived from an EMBL/GenBank/DDBJ whole genome shotgun (WGS) entry which is preliminary data.</text>
</comment>
<organism evidence="3 4">
    <name type="scientific">Enhygromyxa salina</name>
    <dbReference type="NCBI Taxonomy" id="215803"/>
    <lineage>
        <taxon>Bacteria</taxon>
        <taxon>Pseudomonadati</taxon>
        <taxon>Myxococcota</taxon>
        <taxon>Polyangia</taxon>
        <taxon>Nannocystales</taxon>
        <taxon>Nannocystaceae</taxon>
        <taxon>Enhygromyxa</taxon>
    </lineage>
</organism>
<sequence>MTLPKLDLRSSTLALAALFITACGSDSSADGTFSAGPTAGSTADATSSADGSSSNEGDESDGSDEDQGDDGPKFDLGGDLGGGPDMCGEVVDNPIYVLTRGSENNEPEQIFGFDPETLAFEWVVDVVCAGTEGWAVSSMAVDRNRHAWIQWGSPANGPSEPYPKRLDRLNLDTGECLPDQGQLPMSDEWASGMGMAFVSETEGSGTEQLFFVDHATYVYPVGGDPAIGKYYEFQQGQGTVFSGTELTGTGEGRLFILIMNWSFEFDHPCTADNPCGPEIHLGEVDKQDGTALSNVELPDIDGLGLTPGGFAFAHWGGRFWIFISENFGPTKVYDYDPVEHTNTLVSDDGPAAVVGAGVSTCAPIVFPPTG</sequence>
<dbReference type="OrthoDB" id="5512085at2"/>
<reference evidence="3 4" key="1">
    <citation type="submission" date="2018-03" db="EMBL/GenBank/DDBJ databases">
        <title>Draft Genome Sequences of the Obligatory Marine Myxobacteria Enhygromyxa salina SWB007.</title>
        <authorList>
            <person name="Poehlein A."/>
            <person name="Moghaddam J.A."/>
            <person name="Harms H."/>
            <person name="Alanjari M."/>
            <person name="Koenig G.M."/>
            <person name="Daniel R."/>
            <person name="Schaeberle T.F."/>
        </authorList>
    </citation>
    <scope>NUCLEOTIDE SEQUENCE [LARGE SCALE GENOMIC DNA]</scope>
    <source>
        <strain evidence="3 4">SWB007</strain>
    </source>
</reference>
<dbReference type="EMBL" id="PVNL01000117">
    <property type="protein sequence ID" value="PRQ01264.1"/>
    <property type="molecule type" value="Genomic_DNA"/>
</dbReference>
<feature type="chain" id="PRO_5015684852" evidence="2">
    <location>
        <begin position="17"/>
        <end position="370"/>
    </location>
</feature>
<feature type="compositionally biased region" description="Acidic residues" evidence="1">
    <location>
        <begin position="56"/>
        <end position="69"/>
    </location>
</feature>
<gene>
    <name evidence="3" type="ORF">ENSA7_58690</name>
</gene>
<dbReference type="AlphaFoldDB" id="A0A2S9Y829"/>
<dbReference type="RefSeq" id="WP_106092722.1">
    <property type="nucleotide sequence ID" value="NZ_PVNL01000117.1"/>
</dbReference>
<dbReference type="PROSITE" id="PS51257">
    <property type="entry name" value="PROKAR_LIPOPROTEIN"/>
    <property type="match status" value="1"/>
</dbReference>
<proteinExistence type="predicted"/>
<protein>
    <submittedName>
        <fullName evidence="3">Uncharacterized protein</fullName>
    </submittedName>
</protein>
<evidence type="ECO:0000256" key="1">
    <source>
        <dbReference type="SAM" id="MobiDB-lite"/>
    </source>
</evidence>
<accession>A0A2S9Y829</accession>
<evidence type="ECO:0000256" key="2">
    <source>
        <dbReference type="SAM" id="SignalP"/>
    </source>
</evidence>
<evidence type="ECO:0000313" key="4">
    <source>
        <dbReference type="Proteomes" id="UP000238823"/>
    </source>
</evidence>